<evidence type="ECO:0000256" key="6">
    <source>
        <dbReference type="ARBA" id="ARBA00022692"/>
    </source>
</evidence>
<dbReference type="GO" id="GO:0006865">
    <property type="term" value="P:amino acid transport"/>
    <property type="evidence" value="ECO:0007669"/>
    <property type="project" value="UniProtKB-KW"/>
</dbReference>
<dbReference type="GO" id="GO:0022857">
    <property type="term" value="F:transmembrane transporter activity"/>
    <property type="evidence" value="ECO:0007669"/>
    <property type="project" value="InterPro"/>
</dbReference>
<evidence type="ECO:0000313" key="13">
    <source>
        <dbReference type="Proteomes" id="UP000248887"/>
    </source>
</evidence>
<evidence type="ECO:0000256" key="4">
    <source>
        <dbReference type="ARBA" id="ARBA00022448"/>
    </source>
</evidence>
<reference evidence="12 13" key="1">
    <citation type="submission" date="2017-08" db="EMBL/GenBank/DDBJ databases">
        <title>Infants hospitalized years apart are colonized by the same room-sourced microbial strains.</title>
        <authorList>
            <person name="Brooks B."/>
            <person name="Olm M.R."/>
            <person name="Firek B.A."/>
            <person name="Baker R."/>
            <person name="Thomas B.C."/>
            <person name="Morowitz M.J."/>
            <person name="Banfield J.F."/>
        </authorList>
    </citation>
    <scope>NUCLEOTIDE SEQUENCE [LARGE SCALE GENOMIC DNA]</scope>
    <source>
        <strain evidence="12">S2_005_001_R2_27</strain>
    </source>
</reference>
<dbReference type="CDD" id="cd06261">
    <property type="entry name" value="TM_PBP2"/>
    <property type="match status" value="1"/>
</dbReference>
<proteinExistence type="inferred from homology"/>
<protein>
    <submittedName>
        <fullName evidence="12">ABC transporter permease</fullName>
    </submittedName>
</protein>
<dbReference type="Gene3D" id="1.10.3720.10">
    <property type="entry name" value="MetI-like"/>
    <property type="match status" value="1"/>
</dbReference>
<dbReference type="AlphaFoldDB" id="A0A2W5RAH3"/>
<dbReference type="NCBIfam" id="TIGR01726">
    <property type="entry name" value="HEQRo_perm_3TM"/>
    <property type="match status" value="1"/>
</dbReference>
<dbReference type="InterPro" id="IPR043429">
    <property type="entry name" value="ArtM/GltK/GlnP/TcyL/YhdX-like"/>
</dbReference>
<dbReference type="Proteomes" id="UP000248887">
    <property type="component" value="Unassembled WGS sequence"/>
</dbReference>
<feature type="domain" description="ABC transmembrane type-1" evidence="11">
    <location>
        <begin position="18"/>
        <end position="206"/>
    </location>
</feature>
<keyword evidence="4 10" id="KW-0813">Transport</keyword>
<name>A0A2W5RAH3_ANCNO</name>
<keyword evidence="8 10" id="KW-1133">Transmembrane helix</keyword>
<evidence type="ECO:0000256" key="8">
    <source>
        <dbReference type="ARBA" id="ARBA00022989"/>
    </source>
</evidence>
<feature type="transmembrane region" description="Helical" evidence="10">
    <location>
        <begin position="20"/>
        <end position="44"/>
    </location>
</feature>
<accession>A0A2W5RAH3</accession>
<evidence type="ECO:0000313" key="12">
    <source>
        <dbReference type="EMBL" id="PZQ83855.1"/>
    </source>
</evidence>
<comment type="subcellular location">
    <subcellularLocation>
        <location evidence="2">Cell inner membrane</location>
        <topology evidence="2">Multi-pass membrane protein</topology>
    </subcellularLocation>
    <subcellularLocation>
        <location evidence="10">Cell membrane</location>
        <topology evidence="10">Multi-pass membrane protein</topology>
    </subcellularLocation>
</comment>
<keyword evidence="9 10" id="KW-0472">Membrane</keyword>
<dbReference type="SUPFAM" id="SSF161098">
    <property type="entry name" value="MetI-like"/>
    <property type="match status" value="1"/>
</dbReference>
<evidence type="ECO:0000256" key="10">
    <source>
        <dbReference type="RuleBase" id="RU363032"/>
    </source>
</evidence>
<comment type="similarity">
    <text evidence="3">Belongs to the binding-protein-dependent transport system permease family. HisMQ subfamily.</text>
</comment>
<dbReference type="PANTHER" id="PTHR30614">
    <property type="entry name" value="MEMBRANE COMPONENT OF AMINO ACID ABC TRANSPORTER"/>
    <property type="match status" value="1"/>
</dbReference>
<evidence type="ECO:0000256" key="1">
    <source>
        <dbReference type="ARBA" id="ARBA00003159"/>
    </source>
</evidence>
<evidence type="ECO:0000256" key="2">
    <source>
        <dbReference type="ARBA" id="ARBA00004429"/>
    </source>
</evidence>
<keyword evidence="5" id="KW-1003">Cell membrane</keyword>
<evidence type="ECO:0000256" key="7">
    <source>
        <dbReference type="ARBA" id="ARBA00022970"/>
    </source>
</evidence>
<feature type="transmembrane region" description="Helical" evidence="10">
    <location>
        <begin position="184"/>
        <end position="202"/>
    </location>
</feature>
<feature type="transmembrane region" description="Helical" evidence="10">
    <location>
        <begin position="56"/>
        <end position="77"/>
    </location>
</feature>
<comment type="caution">
    <text evidence="12">The sequence shown here is derived from an EMBL/GenBank/DDBJ whole genome shotgun (WGS) entry which is preliminary data.</text>
</comment>
<evidence type="ECO:0000256" key="9">
    <source>
        <dbReference type="ARBA" id="ARBA00023136"/>
    </source>
</evidence>
<sequence length="217" mass="23545">MLFLNEIWIARLPLLKGLGVTMSISLLAILAGSLVGVGVALGLVYGHRALRVLIRVYVDIVRGTPVLVLVLASYYIFSTVGLDLGPFQAGVLALAVFCSSHIGEIVRGALQAIPVGQTEAAKAIGLTFGQTFTSVLWPQALRQILPTWVNTAAEMVKASTLLSVIGVAELLLRTQEIISRNFMSLEFYFFAGFLYFLINFGIERLGKFVERKTAVPS</sequence>
<evidence type="ECO:0000256" key="5">
    <source>
        <dbReference type="ARBA" id="ARBA00022475"/>
    </source>
</evidence>
<dbReference type="PANTHER" id="PTHR30614:SF20">
    <property type="entry name" value="GLUTAMINE TRANSPORT SYSTEM PERMEASE PROTEIN GLNP"/>
    <property type="match status" value="1"/>
</dbReference>
<gene>
    <name evidence="12" type="ORF">DI549_06720</name>
</gene>
<keyword evidence="7" id="KW-0029">Amino-acid transport</keyword>
<dbReference type="InterPro" id="IPR035906">
    <property type="entry name" value="MetI-like_sf"/>
</dbReference>
<organism evidence="12 13">
    <name type="scientific">Ancylobacter novellus</name>
    <name type="common">Thiobacillus novellus</name>
    <dbReference type="NCBI Taxonomy" id="921"/>
    <lineage>
        <taxon>Bacteria</taxon>
        <taxon>Pseudomonadati</taxon>
        <taxon>Pseudomonadota</taxon>
        <taxon>Alphaproteobacteria</taxon>
        <taxon>Hyphomicrobiales</taxon>
        <taxon>Xanthobacteraceae</taxon>
        <taxon>Ancylobacter</taxon>
    </lineage>
</organism>
<keyword evidence="6 10" id="KW-0812">Transmembrane</keyword>
<evidence type="ECO:0000259" key="11">
    <source>
        <dbReference type="PROSITE" id="PS50928"/>
    </source>
</evidence>
<dbReference type="InterPro" id="IPR000515">
    <property type="entry name" value="MetI-like"/>
</dbReference>
<dbReference type="InterPro" id="IPR010065">
    <property type="entry name" value="AA_ABC_transptr_permease_3TM"/>
</dbReference>
<comment type="function">
    <text evidence="1">Part of the binding-protein-dependent transport system for glutamine; probably responsible for the translocation of the substrate across the membrane.</text>
</comment>
<dbReference type="Pfam" id="PF00528">
    <property type="entry name" value="BPD_transp_1"/>
    <property type="match status" value="1"/>
</dbReference>
<evidence type="ECO:0000256" key="3">
    <source>
        <dbReference type="ARBA" id="ARBA00010072"/>
    </source>
</evidence>
<dbReference type="PROSITE" id="PS50928">
    <property type="entry name" value="ABC_TM1"/>
    <property type="match status" value="1"/>
</dbReference>
<dbReference type="EMBL" id="QFQD01000016">
    <property type="protein sequence ID" value="PZQ83855.1"/>
    <property type="molecule type" value="Genomic_DNA"/>
</dbReference>
<dbReference type="GO" id="GO:0043190">
    <property type="term" value="C:ATP-binding cassette (ABC) transporter complex"/>
    <property type="evidence" value="ECO:0007669"/>
    <property type="project" value="InterPro"/>
</dbReference>